<comment type="caution">
    <text evidence="9">The sequence shown here is derived from an EMBL/GenBank/DDBJ whole genome shotgun (WGS) entry which is preliminary data.</text>
</comment>
<feature type="signal peptide" evidence="7">
    <location>
        <begin position="1"/>
        <end position="22"/>
    </location>
</feature>
<dbReference type="InterPro" id="IPR022764">
    <property type="entry name" value="Peptidase_S54_rhomboid_dom"/>
</dbReference>
<evidence type="ECO:0000256" key="3">
    <source>
        <dbReference type="ARBA" id="ARBA00022989"/>
    </source>
</evidence>
<evidence type="ECO:0000256" key="2">
    <source>
        <dbReference type="ARBA" id="ARBA00022692"/>
    </source>
</evidence>
<feature type="transmembrane region" description="Helical" evidence="6">
    <location>
        <begin position="160"/>
        <end position="178"/>
    </location>
</feature>
<dbReference type="InterPro" id="IPR035952">
    <property type="entry name" value="Rhomboid-like_sf"/>
</dbReference>
<organism evidence="9 10">
    <name type="scientific">Prymnesium parvum</name>
    <name type="common">Toxic golden alga</name>
    <dbReference type="NCBI Taxonomy" id="97485"/>
    <lineage>
        <taxon>Eukaryota</taxon>
        <taxon>Haptista</taxon>
        <taxon>Haptophyta</taxon>
        <taxon>Prymnesiophyceae</taxon>
        <taxon>Prymnesiales</taxon>
        <taxon>Prymnesiaceae</taxon>
        <taxon>Prymnesium</taxon>
    </lineage>
</organism>
<comment type="subcellular location">
    <subcellularLocation>
        <location evidence="1">Membrane</location>
        <topology evidence="1">Multi-pass membrane protein</topology>
    </subcellularLocation>
</comment>
<evidence type="ECO:0000256" key="1">
    <source>
        <dbReference type="ARBA" id="ARBA00004141"/>
    </source>
</evidence>
<evidence type="ECO:0000256" key="4">
    <source>
        <dbReference type="ARBA" id="ARBA00023136"/>
    </source>
</evidence>
<reference evidence="9 10" key="1">
    <citation type="journal article" date="2024" name="Science">
        <title>Giant polyketide synthase enzymes in the biosynthesis of giant marine polyether toxins.</title>
        <authorList>
            <person name="Fallon T.R."/>
            <person name="Shende V.V."/>
            <person name="Wierzbicki I.H."/>
            <person name="Pendleton A.L."/>
            <person name="Watervoot N.F."/>
            <person name="Auber R.P."/>
            <person name="Gonzalez D.J."/>
            <person name="Wisecaver J.H."/>
            <person name="Moore B.S."/>
        </authorList>
    </citation>
    <scope>NUCLEOTIDE SEQUENCE [LARGE SCALE GENOMIC DNA]</scope>
    <source>
        <strain evidence="9 10">12B1</strain>
    </source>
</reference>
<keyword evidence="10" id="KW-1185">Reference proteome</keyword>
<feature type="chain" id="PRO_5044214923" description="Peptidase S54 rhomboid domain-containing protein" evidence="7">
    <location>
        <begin position="23"/>
        <end position="271"/>
    </location>
</feature>
<keyword evidence="2 6" id="KW-0812">Transmembrane</keyword>
<dbReference type="GO" id="GO:0016020">
    <property type="term" value="C:membrane"/>
    <property type="evidence" value="ECO:0007669"/>
    <property type="project" value="UniProtKB-SubCell"/>
</dbReference>
<accession>A0AB34K8P2</accession>
<dbReference type="GO" id="GO:0004252">
    <property type="term" value="F:serine-type endopeptidase activity"/>
    <property type="evidence" value="ECO:0007669"/>
    <property type="project" value="InterPro"/>
</dbReference>
<evidence type="ECO:0000313" key="10">
    <source>
        <dbReference type="Proteomes" id="UP001515480"/>
    </source>
</evidence>
<keyword evidence="4 6" id="KW-0472">Membrane</keyword>
<dbReference type="InterPro" id="IPR050925">
    <property type="entry name" value="Rhomboid_protease_S54"/>
</dbReference>
<dbReference type="PANTHER" id="PTHR43731">
    <property type="entry name" value="RHOMBOID PROTEASE"/>
    <property type="match status" value="1"/>
</dbReference>
<evidence type="ECO:0000256" key="7">
    <source>
        <dbReference type="SAM" id="SignalP"/>
    </source>
</evidence>
<evidence type="ECO:0000256" key="5">
    <source>
        <dbReference type="SAM" id="MobiDB-lite"/>
    </source>
</evidence>
<dbReference type="Gene3D" id="1.20.1540.10">
    <property type="entry name" value="Rhomboid-like"/>
    <property type="match status" value="1"/>
</dbReference>
<keyword evidence="7" id="KW-0732">Signal</keyword>
<sequence length="271" mass="28741">MRAAQALLVLSCGVLCASHAIAARTHPLPPSPRPAALVVAAARRPVARRRPPDAPAPVSTSLLLANGLVFVLTMRQPRLMRLLAKDDASLRRHAAQWYRCLSACFLHASVPHVLVNSLSLHNLGPAVERSFGPDRTLALYLASGVSGNVLSYAAGRSPVAVGASGAIFGLLGGWAVFLQRNHDFFAARGVDVRSSLTSIARTCALNAALGLPAGARVDNMGHLGGLLGGAACSFLFGPRLRSSRRGVTDQPLVRLPRGPLERSKRKRLRVR</sequence>
<name>A0AB34K8P2_PRYPA</name>
<protein>
    <recommendedName>
        <fullName evidence="8">Peptidase S54 rhomboid domain-containing protein</fullName>
    </recommendedName>
</protein>
<gene>
    <name evidence="9" type="ORF">AB1Y20_001758</name>
</gene>
<dbReference type="AlphaFoldDB" id="A0AB34K8P2"/>
<dbReference type="PANTHER" id="PTHR43731:SF26">
    <property type="entry name" value="RHOMBOID-LIKE PROTEIN 10, CHLOROPLASTIC"/>
    <property type="match status" value="1"/>
</dbReference>
<dbReference type="EMBL" id="JBGBPQ010000001">
    <property type="protein sequence ID" value="KAL1530864.1"/>
    <property type="molecule type" value="Genomic_DNA"/>
</dbReference>
<evidence type="ECO:0000256" key="6">
    <source>
        <dbReference type="SAM" id="Phobius"/>
    </source>
</evidence>
<proteinExistence type="predicted"/>
<dbReference type="SUPFAM" id="SSF144091">
    <property type="entry name" value="Rhomboid-like"/>
    <property type="match status" value="1"/>
</dbReference>
<feature type="region of interest" description="Disordered" evidence="5">
    <location>
        <begin position="247"/>
        <end position="271"/>
    </location>
</feature>
<evidence type="ECO:0000259" key="8">
    <source>
        <dbReference type="Pfam" id="PF01694"/>
    </source>
</evidence>
<feature type="domain" description="Peptidase S54 rhomboid" evidence="8">
    <location>
        <begin position="95"/>
        <end position="238"/>
    </location>
</feature>
<dbReference type="Pfam" id="PF01694">
    <property type="entry name" value="Rhomboid"/>
    <property type="match status" value="1"/>
</dbReference>
<dbReference type="Proteomes" id="UP001515480">
    <property type="component" value="Unassembled WGS sequence"/>
</dbReference>
<evidence type="ECO:0000313" key="9">
    <source>
        <dbReference type="EMBL" id="KAL1530864.1"/>
    </source>
</evidence>
<keyword evidence="3 6" id="KW-1133">Transmembrane helix</keyword>